<dbReference type="InterPro" id="IPR003356">
    <property type="entry name" value="DNA_methylase_A-5"/>
</dbReference>
<feature type="compositionally biased region" description="Basic and acidic residues" evidence="8">
    <location>
        <begin position="358"/>
        <end position="371"/>
    </location>
</feature>
<feature type="domain" description="DNA methylase adenine-specific" evidence="9">
    <location>
        <begin position="1"/>
        <end position="212"/>
    </location>
</feature>
<keyword evidence="3 10" id="KW-0489">Methyltransferase</keyword>
<dbReference type="AlphaFoldDB" id="A0A4R3MQP5"/>
<evidence type="ECO:0000256" key="2">
    <source>
        <dbReference type="ARBA" id="ARBA00011900"/>
    </source>
</evidence>
<comment type="caution">
    <text evidence="10">The sequence shown here is derived from an EMBL/GenBank/DDBJ whole genome shotgun (WGS) entry which is preliminary data.</text>
</comment>
<evidence type="ECO:0000256" key="1">
    <source>
        <dbReference type="ARBA" id="ARBA00006594"/>
    </source>
</evidence>
<evidence type="ECO:0000256" key="3">
    <source>
        <dbReference type="ARBA" id="ARBA00022603"/>
    </source>
</evidence>
<dbReference type="EMBL" id="SMAO01000013">
    <property type="protein sequence ID" value="TCT18225.1"/>
    <property type="molecule type" value="Genomic_DNA"/>
</dbReference>
<dbReference type="PANTHER" id="PTHR42933:SF3">
    <property type="entry name" value="TYPE I RESTRICTION ENZYME MJAVIII METHYLASE SUBUNIT"/>
    <property type="match status" value="1"/>
</dbReference>
<sequence>MLIKDEDTANIVLGDTLGDGKTRDGFEGRRFHYLMANPPFGVEWKDQKDVVEREHQTLGFAGRFGAGLPAINDGSLLFLQHMIAKMHPYAEGDEDRPGSRIAIVFNGSPLFSGDAGSGPSNIRRWIIENDWLDAIVALPDQLFYNTGIFTYVWLVTNRKPPERRGRVQLIDGTRFFIKMTESEYRKALNNKRNLITEEQIRHLTRVYGNNQDGEIAEVQINGGTETRVVSRIFDNREFGFLKVTVERPLRMNFEATPERIARLDDQSAFANLATSKKRKDAAAAEREIEEGQALQDAIRDLLATLEGKGRYLDRAAFEADLTQAAKRADLKLPAPIRKAIFAALGERDPIAAICRDAKGQPEPDSELRDTENIPLPPGTDLPLPMDFGPDKPNDRLIAAFRGEIDAYMAREVLPHVPDAWVDDDKTKIGYEIPINRHFYVYKPPRPLAEIEADIAQLEGEIAGLLKGLIA</sequence>
<keyword evidence="6" id="KW-0680">Restriction system</keyword>
<protein>
    <recommendedName>
        <fullName evidence="2">site-specific DNA-methyltransferase (adenine-specific)</fullName>
        <ecNumber evidence="2">2.1.1.72</ecNumber>
    </recommendedName>
</protein>
<name>A0A4R3MQP5_9GAMM</name>
<dbReference type="Proteomes" id="UP000295717">
    <property type="component" value="Unassembled WGS sequence"/>
</dbReference>
<keyword evidence="5" id="KW-0949">S-adenosyl-L-methionine</keyword>
<dbReference type="PANTHER" id="PTHR42933">
    <property type="entry name" value="SLR6095 PROTEIN"/>
    <property type="match status" value="1"/>
</dbReference>
<evidence type="ECO:0000259" key="9">
    <source>
        <dbReference type="Pfam" id="PF02384"/>
    </source>
</evidence>
<organism evidence="10 11">
    <name type="scientific">Thiobaca trueperi</name>
    <dbReference type="NCBI Taxonomy" id="127458"/>
    <lineage>
        <taxon>Bacteria</taxon>
        <taxon>Pseudomonadati</taxon>
        <taxon>Pseudomonadota</taxon>
        <taxon>Gammaproteobacteria</taxon>
        <taxon>Chromatiales</taxon>
        <taxon>Chromatiaceae</taxon>
        <taxon>Thiobaca</taxon>
    </lineage>
</organism>
<dbReference type="GO" id="GO:0008170">
    <property type="term" value="F:N-methyltransferase activity"/>
    <property type="evidence" value="ECO:0007669"/>
    <property type="project" value="InterPro"/>
</dbReference>
<dbReference type="InterPro" id="IPR029063">
    <property type="entry name" value="SAM-dependent_MTases_sf"/>
</dbReference>
<proteinExistence type="inferred from homology"/>
<dbReference type="GO" id="GO:0003677">
    <property type="term" value="F:DNA binding"/>
    <property type="evidence" value="ECO:0007669"/>
    <property type="project" value="InterPro"/>
</dbReference>
<comment type="catalytic activity">
    <reaction evidence="7">
        <text>a 2'-deoxyadenosine in DNA + S-adenosyl-L-methionine = an N(6)-methyl-2'-deoxyadenosine in DNA + S-adenosyl-L-homocysteine + H(+)</text>
        <dbReference type="Rhea" id="RHEA:15197"/>
        <dbReference type="Rhea" id="RHEA-COMP:12418"/>
        <dbReference type="Rhea" id="RHEA-COMP:12419"/>
        <dbReference type="ChEBI" id="CHEBI:15378"/>
        <dbReference type="ChEBI" id="CHEBI:57856"/>
        <dbReference type="ChEBI" id="CHEBI:59789"/>
        <dbReference type="ChEBI" id="CHEBI:90615"/>
        <dbReference type="ChEBI" id="CHEBI:90616"/>
        <dbReference type="EC" id="2.1.1.72"/>
    </reaction>
</comment>
<gene>
    <name evidence="10" type="ORF">EDC35_11345</name>
</gene>
<evidence type="ECO:0000256" key="8">
    <source>
        <dbReference type="SAM" id="MobiDB-lite"/>
    </source>
</evidence>
<evidence type="ECO:0000256" key="7">
    <source>
        <dbReference type="ARBA" id="ARBA00047942"/>
    </source>
</evidence>
<dbReference type="Gene3D" id="3.40.50.150">
    <property type="entry name" value="Vaccinia Virus protein VP39"/>
    <property type="match status" value="1"/>
</dbReference>
<dbReference type="EC" id="2.1.1.72" evidence="2"/>
<dbReference type="SUPFAM" id="SSF53335">
    <property type="entry name" value="S-adenosyl-L-methionine-dependent methyltransferases"/>
    <property type="match status" value="1"/>
</dbReference>
<evidence type="ECO:0000256" key="4">
    <source>
        <dbReference type="ARBA" id="ARBA00022679"/>
    </source>
</evidence>
<accession>A0A4R3MQP5</accession>
<dbReference type="Pfam" id="PF02384">
    <property type="entry name" value="N6_Mtase"/>
    <property type="match status" value="1"/>
</dbReference>
<keyword evidence="4" id="KW-0808">Transferase</keyword>
<comment type="similarity">
    <text evidence="1">Belongs to the N(4)/N(6)-methyltransferase family.</text>
</comment>
<dbReference type="InterPro" id="IPR051537">
    <property type="entry name" value="DNA_Adenine_Mtase"/>
</dbReference>
<dbReference type="GO" id="GO:0032259">
    <property type="term" value="P:methylation"/>
    <property type="evidence" value="ECO:0007669"/>
    <property type="project" value="UniProtKB-KW"/>
</dbReference>
<dbReference type="GO" id="GO:0009007">
    <property type="term" value="F:site-specific DNA-methyltransferase (adenine-specific) activity"/>
    <property type="evidence" value="ECO:0007669"/>
    <property type="project" value="UniProtKB-EC"/>
</dbReference>
<evidence type="ECO:0000313" key="11">
    <source>
        <dbReference type="Proteomes" id="UP000295717"/>
    </source>
</evidence>
<evidence type="ECO:0000256" key="6">
    <source>
        <dbReference type="ARBA" id="ARBA00022747"/>
    </source>
</evidence>
<reference evidence="10 11" key="1">
    <citation type="submission" date="2019-03" db="EMBL/GenBank/DDBJ databases">
        <title>Genomic Encyclopedia of Type Strains, Phase IV (KMG-IV): sequencing the most valuable type-strain genomes for metagenomic binning, comparative biology and taxonomic classification.</title>
        <authorList>
            <person name="Goeker M."/>
        </authorList>
    </citation>
    <scope>NUCLEOTIDE SEQUENCE [LARGE SCALE GENOMIC DNA]</scope>
    <source>
        <strain evidence="10 11">DSM 13587</strain>
    </source>
</reference>
<feature type="region of interest" description="Disordered" evidence="8">
    <location>
        <begin position="358"/>
        <end position="377"/>
    </location>
</feature>
<evidence type="ECO:0000256" key="5">
    <source>
        <dbReference type="ARBA" id="ARBA00022691"/>
    </source>
</evidence>
<evidence type="ECO:0000313" key="10">
    <source>
        <dbReference type="EMBL" id="TCT18225.1"/>
    </source>
</evidence>
<dbReference type="GO" id="GO:0009307">
    <property type="term" value="P:DNA restriction-modification system"/>
    <property type="evidence" value="ECO:0007669"/>
    <property type="project" value="UniProtKB-KW"/>
</dbReference>
<keyword evidence="11" id="KW-1185">Reference proteome</keyword>